<keyword evidence="4" id="KW-1185">Reference proteome</keyword>
<feature type="transmembrane region" description="Helical" evidence="2">
    <location>
        <begin position="99"/>
        <end position="120"/>
    </location>
</feature>
<keyword evidence="2" id="KW-1133">Transmembrane helix</keyword>
<proteinExistence type="predicted"/>
<evidence type="ECO:0000313" key="4">
    <source>
        <dbReference type="Proteomes" id="UP000475155"/>
    </source>
</evidence>
<dbReference type="RefSeq" id="WP_163198413.1">
    <property type="nucleotide sequence ID" value="NZ_WHZU01000006.1"/>
</dbReference>
<sequence>MNEEDDEPRPDGPMHEHDRNRERQTPANPSDDAPIASNDSAADLSDETDNDLADATNFPEAAGNAAAPNETDVVDPTTNEADDVDEDEDEEDEETSSTAVQQLSAVAVILGIVAIVLCFIPKVPLTIALAVAIVGTVLGLVNCLSATVLHQPRIRFAAAGGTVIGALAIITVLFL</sequence>
<feature type="compositionally biased region" description="Low complexity" evidence="1">
    <location>
        <begin position="55"/>
        <end position="71"/>
    </location>
</feature>
<keyword evidence="2" id="KW-0812">Transmembrane</keyword>
<keyword evidence="2" id="KW-0472">Membrane</keyword>
<dbReference type="EMBL" id="WHZU01000006">
    <property type="protein sequence ID" value="NEH11485.1"/>
    <property type="molecule type" value="Genomic_DNA"/>
</dbReference>
<dbReference type="Proteomes" id="UP000475155">
    <property type="component" value="Unassembled WGS sequence"/>
</dbReference>
<name>A0ABX0CCB6_9BIFI</name>
<comment type="caution">
    <text evidence="3">The sequence shown here is derived from an EMBL/GenBank/DDBJ whole genome shotgun (WGS) entry which is preliminary data.</text>
</comment>
<gene>
    <name evidence="3" type="ORF">GFD18_05195</name>
</gene>
<organism evidence="3 4">
    <name type="scientific">Bifidobacterium saimiriisciurei</name>
    <dbReference type="NCBI Taxonomy" id="2661627"/>
    <lineage>
        <taxon>Bacteria</taxon>
        <taxon>Bacillati</taxon>
        <taxon>Actinomycetota</taxon>
        <taxon>Actinomycetes</taxon>
        <taxon>Bifidobacteriales</taxon>
        <taxon>Bifidobacteriaceae</taxon>
        <taxon>Bifidobacterium</taxon>
    </lineage>
</organism>
<feature type="compositionally biased region" description="Acidic residues" evidence="1">
    <location>
        <begin position="80"/>
        <end position="95"/>
    </location>
</feature>
<feature type="region of interest" description="Disordered" evidence="1">
    <location>
        <begin position="1"/>
        <end position="98"/>
    </location>
</feature>
<protein>
    <submittedName>
        <fullName evidence="3">Uncharacterized protein</fullName>
    </submittedName>
</protein>
<evidence type="ECO:0000256" key="2">
    <source>
        <dbReference type="SAM" id="Phobius"/>
    </source>
</evidence>
<evidence type="ECO:0000256" key="1">
    <source>
        <dbReference type="SAM" id="MobiDB-lite"/>
    </source>
</evidence>
<feature type="transmembrane region" description="Helical" evidence="2">
    <location>
        <begin position="154"/>
        <end position="174"/>
    </location>
</feature>
<accession>A0ABX0CCB6</accession>
<reference evidence="3 4" key="1">
    <citation type="submission" date="2019-10" db="EMBL/GenBank/DDBJ databases">
        <title>Bifidobacterium from non-human primates.</title>
        <authorList>
            <person name="Modesto M."/>
        </authorList>
    </citation>
    <scope>NUCLEOTIDE SEQUENCE [LARGE SCALE GENOMIC DNA]</scope>
    <source>
        <strain evidence="3 4">SMA1</strain>
    </source>
</reference>
<feature type="compositionally biased region" description="Basic and acidic residues" evidence="1">
    <location>
        <begin position="9"/>
        <end position="24"/>
    </location>
</feature>
<evidence type="ECO:0000313" key="3">
    <source>
        <dbReference type="EMBL" id="NEH11485.1"/>
    </source>
</evidence>
<feature type="transmembrane region" description="Helical" evidence="2">
    <location>
        <begin position="127"/>
        <end position="148"/>
    </location>
</feature>